<sequence length="109" mass="12332">MLENIYKDCRIEILVTLRIDVSTHLSSNEPIIAKSTHLIGFCVWPIHKKGDLRLSGPPSGWGAGGSVGTHNRPSLKISGRTHYYCATNVPTHFIERKKRFLYKVGNHRH</sequence>
<dbReference type="Proteomes" id="UP000735302">
    <property type="component" value="Unassembled WGS sequence"/>
</dbReference>
<keyword evidence="2" id="KW-1185">Reference proteome</keyword>
<gene>
    <name evidence="1" type="ORF">PoB_007546900</name>
</gene>
<protein>
    <submittedName>
        <fullName evidence="1">Uncharacterized protein</fullName>
    </submittedName>
</protein>
<proteinExistence type="predicted"/>
<name>A0AAV4DY23_9GAST</name>
<accession>A0AAV4DY23</accession>
<evidence type="ECO:0000313" key="1">
    <source>
        <dbReference type="EMBL" id="GFO48964.1"/>
    </source>
</evidence>
<dbReference type="EMBL" id="BLXT01008455">
    <property type="protein sequence ID" value="GFO48964.1"/>
    <property type="molecule type" value="Genomic_DNA"/>
</dbReference>
<dbReference type="AlphaFoldDB" id="A0AAV4DY23"/>
<reference evidence="1 2" key="1">
    <citation type="journal article" date="2021" name="Elife">
        <title>Chloroplast acquisition without the gene transfer in kleptoplastic sea slugs, Plakobranchus ocellatus.</title>
        <authorList>
            <person name="Maeda T."/>
            <person name="Takahashi S."/>
            <person name="Yoshida T."/>
            <person name="Shimamura S."/>
            <person name="Takaki Y."/>
            <person name="Nagai Y."/>
            <person name="Toyoda A."/>
            <person name="Suzuki Y."/>
            <person name="Arimoto A."/>
            <person name="Ishii H."/>
            <person name="Satoh N."/>
            <person name="Nishiyama T."/>
            <person name="Hasebe M."/>
            <person name="Maruyama T."/>
            <person name="Minagawa J."/>
            <person name="Obokata J."/>
            <person name="Shigenobu S."/>
        </authorList>
    </citation>
    <scope>NUCLEOTIDE SEQUENCE [LARGE SCALE GENOMIC DNA]</scope>
</reference>
<evidence type="ECO:0000313" key="2">
    <source>
        <dbReference type="Proteomes" id="UP000735302"/>
    </source>
</evidence>
<organism evidence="1 2">
    <name type="scientific">Plakobranchus ocellatus</name>
    <dbReference type="NCBI Taxonomy" id="259542"/>
    <lineage>
        <taxon>Eukaryota</taxon>
        <taxon>Metazoa</taxon>
        <taxon>Spiralia</taxon>
        <taxon>Lophotrochozoa</taxon>
        <taxon>Mollusca</taxon>
        <taxon>Gastropoda</taxon>
        <taxon>Heterobranchia</taxon>
        <taxon>Euthyneura</taxon>
        <taxon>Panpulmonata</taxon>
        <taxon>Sacoglossa</taxon>
        <taxon>Placobranchoidea</taxon>
        <taxon>Plakobranchidae</taxon>
        <taxon>Plakobranchus</taxon>
    </lineage>
</organism>
<comment type="caution">
    <text evidence="1">The sequence shown here is derived from an EMBL/GenBank/DDBJ whole genome shotgun (WGS) entry which is preliminary data.</text>
</comment>